<feature type="signal peptide" evidence="5">
    <location>
        <begin position="1"/>
        <end position="20"/>
    </location>
</feature>
<dbReference type="Proteomes" id="UP001180616">
    <property type="component" value="Chromosome"/>
</dbReference>
<feature type="coiled-coil region" evidence="4">
    <location>
        <begin position="171"/>
        <end position="198"/>
    </location>
</feature>
<evidence type="ECO:0000256" key="5">
    <source>
        <dbReference type="SAM" id="SignalP"/>
    </source>
</evidence>
<feature type="chain" id="PRO_5045466598" evidence="5">
    <location>
        <begin position="21"/>
        <end position="249"/>
    </location>
</feature>
<evidence type="ECO:0000313" key="7">
    <source>
        <dbReference type="Proteomes" id="UP001180616"/>
    </source>
</evidence>
<keyword evidence="5" id="KW-0732">Signal</keyword>
<dbReference type="InterPro" id="IPR019734">
    <property type="entry name" value="TPR_rpt"/>
</dbReference>
<dbReference type="Pfam" id="PF13181">
    <property type="entry name" value="TPR_8"/>
    <property type="match status" value="1"/>
</dbReference>
<proteinExistence type="predicted"/>
<name>A0ABY9R1X5_9BACT</name>
<dbReference type="InterPro" id="IPR011990">
    <property type="entry name" value="TPR-like_helical_dom_sf"/>
</dbReference>
<evidence type="ECO:0000256" key="3">
    <source>
        <dbReference type="PROSITE-ProRule" id="PRU00339"/>
    </source>
</evidence>
<dbReference type="Gene3D" id="1.25.40.10">
    <property type="entry name" value="Tetratricopeptide repeat domain"/>
    <property type="match status" value="1"/>
</dbReference>
<dbReference type="SUPFAM" id="SSF48452">
    <property type="entry name" value="TPR-like"/>
    <property type="match status" value="1"/>
</dbReference>
<dbReference type="PANTHER" id="PTHR44858:SF1">
    <property type="entry name" value="UDP-N-ACETYLGLUCOSAMINE--PEPTIDE N-ACETYLGLUCOSAMINYLTRANSFERASE SPINDLY-RELATED"/>
    <property type="match status" value="1"/>
</dbReference>
<evidence type="ECO:0000256" key="4">
    <source>
        <dbReference type="SAM" id="Coils"/>
    </source>
</evidence>
<gene>
    <name evidence="6" type="ORF">KPS_000259</name>
</gene>
<evidence type="ECO:0000256" key="1">
    <source>
        <dbReference type="ARBA" id="ARBA00022737"/>
    </source>
</evidence>
<dbReference type="PANTHER" id="PTHR44858">
    <property type="entry name" value="TETRATRICOPEPTIDE REPEAT PROTEIN 6"/>
    <property type="match status" value="1"/>
</dbReference>
<keyword evidence="2 3" id="KW-0802">TPR repeat</keyword>
<dbReference type="PROSITE" id="PS50005">
    <property type="entry name" value="TPR"/>
    <property type="match status" value="2"/>
</dbReference>
<dbReference type="SMART" id="SM00028">
    <property type="entry name" value="TPR"/>
    <property type="match status" value="4"/>
</dbReference>
<evidence type="ECO:0000313" key="6">
    <source>
        <dbReference type="EMBL" id="WMW65750.1"/>
    </source>
</evidence>
<organism evidence="6 7">
    <name type="scientific">Nitratidesulfovibrio liaohensis</name>
    <dbReference type="NCBI Taxonomy" id="2604158"/>
    <lineage>
        <taxon>Bacteria</taxon>
        <taxon>Pseudomonadati</taxon>
        <taxon>Thermodesulfobacteriota</taxon>
        <taxon>Desulfovibrionia</taxon>
        <taxon>Desulfovibrionales</taxon>
        <taxon>Desulfovibrionaceae</taxon>
        <taxon>Nitratidesulfovibrio</taxon>
    </lineage>
</organism>
<feature type="repeat" description="TPR" evidence="3">
    <location>
        <begin position="90"/>
        <end position="123"/>
    </location>
</feature>
<keyword evidence="1" id="KW-0677">Repeat</keyword>
<evidence type="ECO:0000256" key="2">
    <source>
        <dbReference type="ARBA" id="ARBA00022803"/>
    </source>
</evidence>
<reference evidence="6" key="1">
    <citation type="submission" date="2023-09" db="EMBL/GenBank/DDBJ databases">
        <authorList>
            <consortium name="CW5 consortium"/>
            <person name="Lu C.-W."/>
        </authorList>
    </citation>
    <scope>NUCLEOTIDE SEQUENCE</scope>
    <source>
        <strain evidence="6">KPS</strain>
    </source>
</reference>
<dbReference type="InterPro" id="IPR050498">
    <property type="entry name" value="Ycf3"/>
</dbReference>
<sequence>MKKNIVATAIFLLLTSSANAAPVDDLNQAISLIKSGRESEAQEILRNIIKLEATDDVKSAAYYMLAAREKDKNSALTLATRAIDLDKTAARNYEMKGSILYDLKRYEESIAMLTKAIELNPIDDRLYSMRGMAFRDGGNFEKAFLDLGKAVEMSPKNGLYRMRLGKAYFLNKKYAEAIAELERAADTIQRQDQAAECLLMVADSYFATNDTAKAQQLYTAAYKYTTDQDTRKYIQTRLKSFEELKKWNY</sequence>
<dbReference type="RefSeq" id="WP_309541705.1">
    <property type="nucleotide sequence ID" value="NZ_CP133659.1"/>
</dbReference>
<keyword evidence="4" id="KW-0175">Coiled coil</keyword>
<dbReference type="Pfam" id="PF13432">
    <property type="entry name" value="TPR_16"/>
    <property type="match status" value="1"/>
</dbReference>
<protein>
    <submittedName>
        <fullName evidence="6">Tetratricopeptide repeat protein</fullName>
    </submittedName>
</protein>
<dbReference type="EMBL" id="CP133659">
    <property type="protein sequence ID" value="WMW65750.1"/>
    <property type="molecule type" value="Genomic_DNA"/>
</dbReference>
<feature type="repeat" description="TPR" evidence="3">
    <location>
        <begin position="124"/>
        <end position="157"/>
    </location>
</feature>
<accession>A0ABY9R1X5</accession>
<keyword evidence="7" id="KW-1185">Reference proteome</keyword>